<gene>
    <name evidence="6" type="ORF">FHS54_001284</name>
</gene>
<dbReference type="SUPFAM" id="SSF47384">
    <property type="entry name" value="Homodimeric domain of signal transducing histidine kinase"/>
    <property type="match status" value="1"/>
</dbReference>
<dbReference type="CDD" id="cd00082">
    <property type="entry name" value="HisKA"/>
    <property type="match status" value="1"/>
</dbReference>
<keyword evidence="7" id="KW-1185">Reference proteome</keyword>
<comment type="caution">
    <text evidence="6">The sequence shown here is derived from an EMBL/GenBank/DDBJ whole genome shotgun (WGS) entry which is preliminary data.</text>
</comment>
<dbReference type="GO" id="GO:0000155">
    <property type="term" value="F:phosphorelay sensor kinase activity"/>
    <property type="evidence" value="ECO:0007669"/>
    <property type="project" value="InterPro"/>
</dbReference>
<dbReference type="SMART" id="SM00387">
    <property type="entry name" value="HATPase_c"/>
    <property type="match status" value="1"/>
</dbReference>
<comment type="catalytic activity">
    <reaction evidence="1">
        <text>ATP + protein L-histidine = ADP + protein N-phospho-L-histidine.</text>
        <dbReference type="EC" id="2.7.13.3"/>
    </reaction>
</comment>
<dbReference type="InterPro" id="IPR003661">
    <property type="entry name" value="HisK_dim/P_dom"/>
</dbReference>
<dbReference type="EC" id="2.7.13.3" evidence="2"/>
<dbReference type="PRINTS" id="PR00344">
    <property type="entry name" value="BCTRLSENSOR"/>
</dbReference>
<dbReference type="PROSITE" id="PS50109">
    <property type="entry name" value="HIS_KIN"/>
    <property type="match status" value="1"/>
</dbReference>
<dbReference type="InterPro" id="IPR003594">
    <property type="entry name" value="HATPase_dom"/>
</dbReference>
<accession>A0A846M598</accession>
<dbReference type="AlphaFoldDB" id="A0A846M598"/>
<evidence type="ECO:0000256" key="2">
    <source>
        <dbReference type="ARBA" id="ARBA00012438"/>
    </source>
</evidence>
<keyword evidence="6" id="KW-0418">Kinase</keyword>
<organism evidence="6 7">
    <name type="scientific">Sphingobium vermicomposti</name>
    <dbReference type="NCBI Taxonomy" id="529005"/>
    <lineage>
        <taxon>Bacteria</taxon>
        <taxon>Pseudomonadati</taxon>
        <taxon>Pseudomonadota</taxon>
        <taxon>Alphaproteobacteria</taxon>
        <taxon>Sphingomonadales</taxon>
        <taxon>Sphingomonadaceae</taxon>
        <taxon>Sphingobium</taxon>
    </lineage>
</organism>
<dbReference type="Gene3D" id="3.30.565.10">
    <property type="entry name" value="Histidine kinase-like ATPase, C-terminal domain"/>
    <property type="match status" value="1"/>
</dbReference>
<evidence type="ECO:0000313" key="7">
    <source>
        <dbReference type="Proteomes" id="UP000576821"/>
    </source>
</evidence>
<dbReference type="PANTHER" id="PTHR43065">
    <property type="entry name" value="SENSOR HISTIDINE KINASE"/>
    <property type="match status" value="1"/>
</dbReference>
<dbReference type="PANTHER" id="PTHR43065:SF49">
    <property type="entry name" value="HISTIDINE KINASE"/>
    <property type="match status" value="1"/>
</dbReference>
<dbReference type="InterPro" id="IPR004358">
    <property type="entry name" value="Sig_transdc_His_kin-like_C"/>
</dbReference>
<feature type="domain" description="Histidine kinase" evidence="5">
    <location>
        <begin position="49"/>
        <end position="266"/>
    </location>
</feature>
<dbReference type="Proteomes" id="UP000576821">
    <property type="component" value="Unassembled WGS sequence"/>
</dbReference>
<protein>
    <recommendedName>
        <fullName evidence="2">histidine kinase</fullName>
        <ecNumber evidence="2">2.7.13.3</ecNumber>
    </recommendedName>
</protein>
<evidence type="ECO:0000256" key="1">
    <source>
        <dbReference type="ARBA" id="ARBA00000085"/>
    </source>
</evidence>
<evidence type="ECO:0000256" key="3">
    <source>
        <dbReference type="ARBA" id="ARBA00022553"/>
    </source>
</evidence>
<reference evidence="6 7" key="1">
    <citation type="submission" date="2020-03" db="EMBL/GenBank/DDBJ databases">
        <title>Genomic Encyclopedia of Type Strains, Phase IV (KMG-IV): sequencing the most valuable type-strain genomes for metagenomic binning, comparative biology and taxonomic classification.</title>
        <authorList>
            <person name="Goeker M."/>
        </authorList>
    </citation>
    <scope>NUCLEOTIDE SEQUENCE [LARGE SCALE GENOMIC DNA]</scope>
    <source>
        <strain evidence="6 7">DSM 21299</strain>
    </source>
</reference>
<proteinExistence type="predicted"/>
<dbReference type="Pfam" id="PF02518">
    <property type="entry name" value="HATPase_c"/>
    <property type="match status" value="1"/>
</dbReference>
<dbReference type="InterPro" id="IPR036097">
    <property type="entry name" value="HisK_dim/P_sf"/>
</dbReference>
<dbReference type="InterPro" id="IPR005467">
    <property type="entry name" value="His_kinase_dom"/>
</dbReference>
<evidence type="ECO:0000259" key="5">
    <source>
        <dbReference type="PROSITE" id="PS50109"/>
    </source>
</evidence>
<dbReference type="InterPro" id="IPR036890">
    <property type="entry name" value="HATPase_C_sf"/>
</dbReference>
<dbReference type="RefSeq" id="WP_243855673.1">
    <property type="nucleotide sequence ID" value="NZ_JAASQR010000002.1"/>
</dbReference>
<feature type="region of interest" description="Disordered" evidence="4">
    <location>
        <begin position="1"/>
        <end position="35"/>
    </location>
</feature>
<sequence>MLVDEANRLPTDCGALNTAHDSEQSGSTDRIQKPDDTQRMLILGQMSRGFVHDFRNVLGVISAAVRLAERNASDPSALGGFLTGAQEGVERGFRMTARLLDFASGHDCDVRAQNVNDALGRLQSLLQYAAGSDIRILMQLGSEVPDIDLELSQFNAAIMNLVVNSRDAMPNGGIIDISTALISRSLSLDHEPQRYIRVRVRDNGTGMDTDVSGRIFDPFFTTKAGAGTGLGVPQVDAFMKQVGGSISVDTALGVGTTFDLFFPAPAAARDADHSILASR</sequence>
<keyword evidence="3" id="KW-0597">Phosphoprotein</keyword>
<dbReference type="EMBL" id="JAASQR010000002">
    <property type="protein sequence ID" value="NIJ16318.1"/>
    <property type="molecule type" value="Genomic_DNA"/>
</dbReference>
<dbReference type="SUPFAM" id="SSF55874">
    <property type="entry name" value="ATPase domain of HSP90 chaperone/DNA topoisomerase II/histidine kinase"/>
    <property type="match status" value="1"/>
</dbReference>
<evidence type="ECO:0000256" key="4">
    <source>
        <dbReference type="SAM" id="MobiDB-lite"/>
    </source>
</evidence>
<keyword evidence="6" id="KW-0808">Transferase</keyword>
<name>A0A846M598_9SPHN</name>
<evidence type="ECO:0000313" key="6">
    <source>
        <dbReference type="EMBL" id="NIJ16318.1"/>
    </source>
</evidence>
<dbReference type="Gene3D" id="1.10.287.130">
    <property type="match status" value="1"/>
</dbReference>